<dbReference type="PANTHER" id="PTHR40066">
    <property type="entry name" value="UPF0473 PROTEIN CBO2561/CLC_2432"/>
    <property type="match status" value="1"/>
</dbReference>
<dbReference type="STRING" id="1121298.SAMN05444401_1298"/>
<keyword evidence="4" id="KW-1185">Reference proteome</keyword>
<accession>A0A1M6D067</accession>
<dbReference type="AlphaFoldDB" id="A0A1M6D067"/>
<sequence>MENEIDTIVLQDEEGKEIEFEVITKLDIEKDEYIIVAPVDDEDADAIALKIVTDSEGTEVLVTVDDEEEYELVLEAYSAIFSDETLN</sequence>
<protein>
    <recommendedName>
        <fullName evidence="2">UPF0473 protein SAMN05444401_1298</fullName>
    </recommendedName>
</protein>
<comment type="similarity">
    <text evidence="1 2">Belongs to the UPF0473 family.</text>
</comment>
<dbReference type="Pfam" id="PF06949">
    <property type="entry name" value="DUF1292"/>
    <property type="match status" value="1"/>
</dbReference>
<dbReference type="RefSeq" id="WP_073004739.1">
    <property type="nucleotide sequence ID" value="NZ_FQZO01000001.1"/>
</dbReference>
<dbReference type="EMBL" id="FQZO01000001">
    <property type="protein sequence ID" value="SHI66705.1"/>
    <property type="molecule type" value="Genomic_DNA"/>
</dbReference>
<dbReference type="InterPro" id="IPR009711">
    <property type="entry name" value="UPF0473"/>
</dbReference>
<evidence type="ECO:0000256" key="1">
    <source>
        <dbReference type="ARBA" id="ARBA00008439"/>
    </source>
</evidence>
<evidence type="ECO:0000256" key="2">
    <source>
        <dbReference type="HAMAP-Rule" id="MF_01448"/>
    </source>
</evidence>
<dbReference type="HAMAP" id="MF_01448">
    <property type="entry name" value="UPF0473"/>
    <property type="match status" value="1"/>
</dbReference>
<reference evidence="3 4" key="1">
    <citation type="submission" date="2016-11" db="EMBL/GenBank/DDBJ databases">
        <authorList>
            <person name="Jaros S."/>
            <person name="Januszkiewicz K."/>
            <person name="Wedrychowicz H."/>
        </authorList>
    </citation>
    <scope>NUCLEOTIDE SEQUENCE [LARGE SCALE GENOMIC DNA]</scope>
    <source>
        <strain evidence="3 4">DSM 21864</strain>
    </source>
</reference>
<name>A0A1M6D067_9CLOT</name>
<organism evidence="3 4">
    <name type="scientific">Clostridium amylolyticum</name>
    <dbReference type="NCBI Taxonomy" id="1121298"/>
    <lineage>
        <taxon>Bacteria</taxon>
        <taxon>Bacillati</taxon>
        <taxon>Bacillota</taxon>
        <taxon>Clostridia</taxon>
        <taxon>Eubacteriales</taxon>
        <taxon>Clostridiaceae</taxon>
        <taxon>Clostridium</taxon>
    </lineage>
</organism>
<dbReference type="OrthoDB" id="9811971at2"/>
<gene>
    <name evidence="3" type="ORF">SAMN05444401_1298</name>
</gene>
<evidence type="ECO:0000313" key="4">
    <source>
        <dbReference type="Proteomes" id="UP000184080"/>
    </source>
</evidence>
<dbReference type="Proteomes" id="UP000184080">
    <property type="component" value="Unassembled WGS sequence"/>
</dbReference>
<proteinExistence type="inferred from homology"/>
<evidence type="ECO:0000313" key="3">
    <source>
        <dbReference type="EMBL" id="SHI66705.1"/>
    </source>
</evidence>
<dbReference type="PANTHER" id="PTHR40066:SF1">
    <property type="entry name" value="UPF0473 PROTEIN CBO2561_CLC_2432"/>
    <property type="match status" value="1"/>
</dbReference>